<name>A0A212CNX1_CEREH</name>
<dbReference type="Gene3D" id="3.90.1150.10">
    <property type="entry name" value="Aspartate Aminotransferase, domain 1"/>
    <property type="match status" value="1"/>
</dbReference>
<feature type="region of interest" description="Disordered" evidence="1">
    <location>
        <begin position="1"/>
        <end position="34"/>
    </location>
</feature>
<organism evidence="2 3">
    <name type="scientific">Cervus elaphus hippelaphus</name>
    <name type="common">European red deer</name>
    <dbReference type="NCBI Taxonomy" id="46360"/>
    <lineage>
        <taxon>Eukaryota</taxon>
        <taxon>Metazoa</taxon>
        <taxon>Chordata</taxon>
        <taxon>Craniata</taxon>
        <taxon>Vertebrata</taxon>
        <taxon>Euteleostomi</taxon>
        <taxon>Mammalia</taxon>
        <taxon>Eutheria</taxon>
        <taxon>Laurasiatheria</taxon>
        <taxon>Artiodactyla</taxon>
        <taxon>Ruminantia</taxon>
        <taxon>Pecora</taxon>
        <taxon>Cervidae</taxon>
        <taxon>Cervinae</taxon>
        <taxon>Cervus</taxon>
    </lineage>
</organism>
<reference evidence="2 3" key="1">
    <citation type="journal article" date="2018" name="Mol. Genet. Genomics">
        <title>The red deer Cervus elaphus genome CerEla1.0: sequencing, annotating, genes, and chromosomes.</title>
        <authorList>
            <person name="Bana N.A."/>
            <person name="Nyiri A."/>
            <person name="Nagy J."/>
            <person name="Frank K."/>
            <person name="Nagy T."/>
            <person name="Steger V."/>
            <person name="Schiller M."/>
            <person name="Lakatos P."/>
            <person name="Sugar L."/>
            <person name="Horn P."/>
            <person name="Barta E."/>
            <person name="Orosz L."/>
        </authorList>
    </citation>
    <scope>NUCLEOTIDE SEQUENCE [LARGE SCALE GENOMIC DNA]</scope>
    <source>
        <strain evidence="2">Hungarian</strain>
    </source>
</reference>
<proteinExistence type="predicted"/>
<gene>
    <name evidence="2" type="ORF">Celaphus_00008572</name>
</gene>
<protein>
    <submittedName>
        <fullName evidence="2">GOT1</fullName>
    </submittedName>
</protein>
<dbReference type="EMBL" id="MKHE01000015">
    <property type="protein sequence ID" value="OWK07612.1"/>
    <property type="molecule type" value="Genomic_DNA"/>
</dbReference>
<dbReference type="InterPro" id="IPR015422">
    <property type="entry name" value="PyrdxlP-dep_Trfase_small"/>
</dbReference>
<dbReference type="AlphaFoldDB" id="A0A212CNX1"/>
<comment type="caution">
    <text evidence="2">The sequence shown here is derived from an EMBL/GenBank/DDBJ whole genome shotgun (WGS) entry which is preliminary data.</text>
</comment>
<keyword evidence="3" id="KW-1185">Reference proteome</keyword>
<evidence type="ECO:0000313" key="2">
    <source>
        <dbReference type="EMBL" id="OWK07612.1"/>
    </source>
</evidence>
<dbReference type="Proteomes" id="UP000242450">
    <property type="component" value="Chromosome 15"/>
</dbReference>
<dbReference type="OrthoDB" id="6752799at2759"/>
<evidence type="ECO:0000313" key="3">
    <source>
        <dbReference type="Proteomes" id="UP000242450"/>
    </source>
</evidence>
<sequence length="186" mass="19894">MVKVVHEGSGAARPGRGLTSRAQRPDLAASPSRARLGQECAYSRAWQREHQLRGSSRLVNRVAKLRTRLDHWRPRGAPPRRLGEAMAPPSIFAEVPQAQPVLVFKLTADFREDPDPRKVNLGVGGKDAVPKSVGSVGVERPVGTVGDAEVRRSSKVALNPSLGEMQKEGGCRAGGPGDLSALVILT</sequence>
<accession>A0A212CNX1</accession>
<evidence type="ECO:0000256" key="1">
    <source>
        <dbReference type="SAM" id="MobiDB-lite"/>
    </source>
</evidence>